<gene>
    <name evidence="1" type="ORF">D917_09248</name>
</gene>
<dbReference type="EMBL" id="LVZM01012826">
    <property type="protein sequence ID" value="OUC44277.1"/>
    <property type="molecule type" value="Genomic_DNA"/>
</dbReference>
<dbReference type="Proteomes" id="UP000243006">
    <property type="component" value="Unassembled WGS sequence"/>
</dbReference>
<evidence type="ECO:0000313" key="2">
    <source>
        <dbReference type="Proteomes" id="UP000243006"/>
    </source>
</evidence>
<reference evidence="1 2" key="1">
    <citation type="submission" date="2015-04" db="EMBL/GenBank/DDBJ databases">
        <title>Draft genome of the roundworm Trichinella nativa.</title>
        <authorList>
            <person name="Mitreva M."/>
        </authorList>
    </citation>
    <scope>NUCLEOTIDE SEQUENCE [LARGE SCALE GENOMIC DNA]</scope>
    <source>
        <strain evidence="1 2">ISS45</strain>
    </source>
</reference>
<proteinExistence type="predicted"/>
<sequence>MQRLLLTDCKSKCVPDHEIVKPELHATGNQSEPPWLMRIHFGNRTHQLHLNTVDLENLFSPQLLTVERYNNRTLLNVGSNFAPLCRNHYRTTGTDHVHGALSLCEGMLASCPPNFFIQLCSSAVHELASNNNCRKVLFF</sequence>
<protein>
    <submittedName>
        <fullName evidence="1">Uncharacterized protein</fullName>
    </submittedName>
</protein>
<name>A0A1Y3EKC6_9BILA</name>
<comment type="caution">
    <text evidence="1">The sequence shown here is derived from an EMBL/GenBank/DDBJ whole genome shotgun (WGS) entry which is preliminary data.</text>
</comment>
<dbReference type="AlphaFoldDB" id="A0A1Y3EKC6"/>
<accession>A0A1Y3EKC6</accession>
<evidence type="ECO:0000313" key="1">
    <source>
        <dbReference type="EMBL" id="OUC44277.1"/>
    </source>
</evidence>
<organism evidence="1 2">
    <name type="scientific">Trichinella nativa</name>
    <dbReference type="NCBI Taxonomy" id="6335"/>
    <lineage>
        <taxon>Eukaryota</taxon>
        <taxon>Metazoa</taxon>
        <taxon>Ecdysozoa</taxon>
        <taxon>Nematoda</taxon>
        <taxon>Enoplea</taxon>
        <taxon>Dorylaimia</taxon>
        <taxon>Trichinellida</taxon>
        <taxon>Trichinellidae</taxon>
        <taxon>Trichinella</taxon>
    </lineage>
</organism>